<accession>A0A9P7UI23</accession>
<organism evidence="1 2">
    <name type="scientific">Colletotrichum scovillei</name>
    <dbReference type="NCBI Taxonomy" id="1209932"/>
    <lineage>
        <taxon>Eukaryota</taxon>
        <taxon>Fungi</taxon>
        <taxon>Dikarya</taxon>
        <taxon>Ascomycota</taxon>
        <taxon>Pezizomycotina</taxon>
        <taxon>Sordariomycetes</taxon>
        <taxon>Hypocreomycetidae</taxon>
        <taxon>Glomerellales</taxon>
        <taxon>Glomerellaceae</taxon>
        <taxon>Colletotrichum</taxon>
        <taxon>Colletotrichum acutatum species complex</taxon>
    </lineage>
</organism>
<proteinExistence type="predicted"/>
<comment type="caution">
    <text evidence="1">The sequence shown here is derived from an EMBL/GenBank/DDBJ whole genome shotgun (WGS) entry which is preliminary data.</text>
</comment>
<evidence type="ECO:0000313" key="2">
    <source>
        <dbReference type="Proteomes" id="UP000699042"/>
    </source>
</evidence>
<name>A0A9P7UI23_9PEZI</name>
<gene>
    <name evidence="1" type="ORF">JMJ77_005321</name>
</gene>
<dbReference type="Proteomes" id="UP000699042">
    <property type="component" value="Unassembled WGS sequence"/>
</dbReference>
<evidence type="ECO:0000313" key="1">
    <source>
        <dbReference type="EMBL" id="KAG7057940.1"/>
    </source>
</evidence>
<keyword evidence="2" id="KW-1185">Reference proteome</keyword>
<dbReference type="AlphaFoldDB" id="A0A9P7UI23"/>
<protein>
    <submittedName>
        <fullName evidence="1">Uncharacterized protein</fullName>
    </submittedName>
</protein>
<dbReference type="EMBL" id="JAESDN010000001">
    <property type="protein sequence ID" value="KAG7057940.1"/>
    <property type="molecule type" value="Genomic_DNA"/>
</dbReference>
<reference evidence="1" key="1">
    <citation type="submission" date="2021-05" db="EMBL/GenBank/DDBJ databases">
        <title>Comparative genomics of three Colletotrichum scovillei strains and genetic complementation revealed genes involved fungal growth and virulence on chili pepper.</title>
        <authorList>
            <person name="Hsieh D.-K."/>
            <person name="Chuang S.-C."/>
            <person name="Chen C.-Y."/>
            <person name="Chao Y.-T."/>
            <person name="Lu M.-Y.J."/>
            <person name="Lee M.-H."/>
            <person name="Shih M.-C."/>
        </authorList>
    </citation>
    <scope>NUCLEOTIDE SEQUENCE</scope>
    <source>
        <strain evidence="1">Coll-153</strain>
    </source>
</reference>
<feature type="non-terminal residue" evidence="1">
    <location>
        <position position="1"/>
    </location>
</feature>
<sequence length="87" mass="9713">FVLLAIKAEFSRFPSKKHFPANIQSLSHTLRVFTTRSAIHGPCLELGHDHLLPTVAQISRHLAHGGEVYLGKRARHSTADCFDPLDE</sequence>